<accession>A0A8T3ANS1</accession>
<dbReference type="OrthoDB" id="1470350at2759"/>
<dbReference type="CDD" id="cd11072">
    <property type="entry name" value="CYP71-like"/>
    <property type="match status" value="2"/>
</dbReference>
<keyword evidence="4 8" id="KW-0479">Metal-binding</keyword>
<dbReference type="GO" id="GO:0016705">
    <property type="term" value="F:oxidoreductase activity, acting on paired donors, with incorporation or reduction of molecular oxygen"/>
    <property type="evidence" value="ECO:0007669"/>
    <property type="project" value="InterPro"/>
</dbReference>
<comment type="similarity">
    <text evidence="2">Belongs to the cytochrome P450 family.</text>
</comment>
<dbReference type="GO" id="GO:0020037">
    <property type="term" value="F:heme binding"/>
    <property type="evidence" value="ECO:0007669"/>
    <property type="project" value="InterPro"/>
</dbReference>
<evidence type="ECO:0000256" key="9">
    <source>
        <dbReference type="SAM" id="Phobius"/>
    </source>
</evidence>
<evidence type="ECO:0000256" key="5">
    <source>
        <dbReference type="ARBA" id="ARBA00023002"/>
    </source>
</evidence>
<keyword evidence="11" id="KW-1185">Reference proteome</keyword>
<keyword evidence="5" id="KW-0560">Oxidoreductase</keyword>
<keyword evidence="9" id="KW-0812">Transmembrane</keyword>
<comment type="cofactor">
    <cofactor evidence="1 8">
        <name>heme</name>
        <dbReference type="ChEBI" id="CHEBI:30413"/>
    </cofactor>
</comment>
<dbReference type="SUPFAM" id="SSF48264">
    <property type="entry name" value="Cytochrome P450"/>
    <property type="match status" value="2"/>
</dbReference>
<evidence type="ECO:0000256" key="6">
    <source>
        <dbReference type="ARBA" id="ARBA00023004"/>
    </source>
</evidence>
<dbReference type="PANTHER" id="PTHR47955:SF8">
    <property type="entry name" value="CYTOCHROME P450 71D11-LIKE"/>
    <property type="match status" value="1"/>
</dbReference>
<dbReference type="SMR" id="A0A8T3ANS1"/>
<dbReference type="AlphaFoldDB" id="A0A8T3ANS1"/>
<evidence type="ECO:0000256" key="4">
    <source>
        <dbReference type="ARBA" id="ARBA00022723"/>
    </source>
</evidence>
<dbReference type="Proteomes" id="UP000829196">
    <property type="component" value="Unassembled WGS sequence"/>
</dbReference>
<name>A0A8T3ANS1_DENNO</name>
<keyword evidence="9" id="KW-0472">Membrane</keyword>
<dbReference type="InterPro" id="IPR017972">
    <property type="entry name" value="Cyt_P450_CS"/>
</dbReference>
<reference evidence="10" key="1">
    <citation type="journal article" date="2022" name="Front. Genet.">
        <title>Chromosome-Scale Assembly of the Dendrobium nobile Genome Provides Insights Into the Molecular Mechanism of the Biosynthesis of the Medicinal Active Ingredient of Dendrobium.</title>
        <authorList>
            <person name="Xu Q."/>
            <person name="Niu S.-C."/>
            <person name="Li K.-L."/>
            <person name="Zheng P.-J."/>
            <person name="Zhang X.-J."/>
            <person name="Jia Y."/>
            <person name="Liu Y."/>
            <person name="Niu Y.-X."/>
            <person name="Yu L.-H."/>
            <person name="Chen D.-F."/>
            <person name="Zhang G.-Q."/>
        </authorList>
    </citation>
    <scope>NUCLEOTIDE SEQUENCE</scope>
    <source>
        <tissue evidence="10">Leaf</tissue>
    </source>
</reference>
<dbReference type="GO" id="GO:0004497">
    <property type="term" value="F:monooxygenase activity"/>
    <property type="evidence" value="ECO:0007669"/>
    <property type="project" value="UniProtKB-KW"/>
</dbReference>
<sequence length="1044" mass="118617">MEILGATLILLISTVFFLFGFLRKPKKRLTGLVVPGPKNLPIIGSIHHLLGRHRLPHHSLRDLSDVYGPIMRLKLGEINTIVISSAEAAKEIMQTHDIIFASRPITPTIDALFYGGKGVVFSSYSDYWRQMRRLCVTELLNSKRISSFQAVREQEVSQLIRSITAAPTALVINLSRQLANLGTNIMVMSVIGGRCEDQKVFLSALGELVELNTGFSIVDLFPSIPYFISRIVGIRAKLERCRLKLDRILEKIVQEHLDKRAKNSIKEEDLTDTLLRIQKDGGLQFPLSNDDIKAIINDILVAGSETTWTTLEWSISELVCNPIIMKKVQREVREAFGFGMSKIICDEELLSDRLSYMQLVIKETLRLHTPLPLLLPRVNQERCEVMGYEIPARTTLMVNAWAIGRDPKYWEDPEVFRPERFEENHIDMRGANFEMLPFGAGRRVCPGIQFGMATIEMALAHLLYYFDWEYPAKNGELLDMTEALGVSTRRKSPLCLLATPCLCSTRLSSSFILRVRAGSQASSFRKEIPVIVAIMELFPAFIFLFLTFFFIKLISKKFDRHRLQSNAQVPGPKNLPIIGSIHHLLGRRLPHRVLCDLSLIYGPIMRLKLGEIHIIIISSAEGAKEIMQTHDINFASRPITPTVDALFYNGKGLIYASYGEFWRQMRRICTMELLSSKRVRSFRSIISQEVSHLMRSINAAASTGVAINLSSEFANLSNNIMAISVVGGRCEDQKLFQSALRDAVELAPGFSMIDLFPSIPNFISRIFGLRQKLERCRLNLDRIMEKIVKAHIEERAKNSMAAEDLTDVLLRIQQDDSLQFPLLNDNIKAVINDILMAGSDTTTTTLEWAISELVRNPKIMKKAQREVREVFRYDMTKIIGDEEWMSNKLSYLQLVIKETLRLHTPAPLLLPRENKERCKVMGYDIPVRTTVMVNAWAIARDPKYWDKPEVFWPERFEENHVDMKGAHFEMIPFGAGRRICPGMHFALATVEMALAYLLYYFDWECPAKNGEELDMSEAYGVSIRRKLPLCLLATPCAALSGGEE</sequence>
<dbReference type="PRINTS" id="PR00385">
    <property type="entry name" value="P450"/>
</dbReference>
<dbReference type="GO" id="GO:0005506">
    <property type="term" value="F:iron ion binding"/>
    <property type="evidence" value="ECO:0007669"/>
    <property type="project" value="InterPro"/>
</dbReference>
<evidence type="ECO:0000256" key="8">
    <source>
        <dbReference type="PIRSR" id="PIRSR602401-1"/>
    </source>
</evidence>
<evidence type="ECO:0000256" key="3">
    <source>
        <dbReference type="ARBA" id="ARBA00022617"/>
    </source>
</evidence>
<dbReference type="FunFam" id="1.10.630.10:FF:000008">
    <property type="entry name" value="Cytochrome P450 71D8"/>
    <property type="match status" value="2"/>
</dbReference>
<dbReference type="InterPro" id="IPR002401">
    <property type="entry name" value="Cyt_P450_E_grp-I"/>
</dbReference>
<dbReference type="PRINTS" id="PR00463">
    <property type="entry name" value="EP450I"/>
</dbReference>
<evidence type="ECO:0000313" key="10">
    <source>
        <dbReference type="EMBL" id="KAI0497674.1"/>
    </source>
</evidence>
<dbReference type="Pfam" id="PF00067">
    <property type="entry name" value="p450"/>
    <property type="match status" value="2"/>
</dbReference>
<evidence type="ECO:0000256" key="1">
    <source>
        <dbReference type="ARBA" id="ARBA00001971"/>
    </source>
</evidence>
<evidence type="ECO:0000256" key="2">
    <source>
        <dbReference type="ARBA" id="ARBA00010617"/>
    </source>
</evidence>
<dbReference type="GO" id="GO:0016114">
    <property type="term" value="P:terpenoid biosynthetic process"/>
    <property type="evidence" value="ECO:0007669"/>
    <property type="project" value="UniProtKB-ARBA"/>
</dbReference>
<evidence type="ECO:0000256" key="7">
    <source>
        <dbReference type="ARBA" id="ARBA00023033"/>
    </source>
</evidence>
<dbReference type="InterPro" id="IPR001128">
    <property type="entry name" value="Cyt_P450"/>
</dbReference>
<feature type="transmembrane region" description="Helical" evidence="9">
    <location>
        <begin position="6"/>
        <end position="22"/>
    </location>
</feature>
<keyword evidence="7" id="KW-0503">Monooxygenase</keyword>
<proteinExistence type="inferred from homology"/>
<protein>
    <recommendedName>
        <fullName evidence="12">Cytochrome P450</fullName>
    </recommendedName>
</protein>
<dbReference type="PROSITE" id="PS00086">
    <property type="entry name" value="CYTOCHROME_P450"/>
    <property type="match status" value="2"/>
</dbReference>
<dbReference type="InterPro" id="IPR036396">
    <property type="entry name" value="Cyt_P450_sf"/>
</dbReference>
<keyword evidence="9" id="KW-1133">Transmembrane helix</keyword>
<evidence type="ECO:0000313" key="11">
    <source>
        <dbReference type="Proteomes" id="UP000829196"/>
    </source>
</evidence>
<dbReference type="PANTHER" id="PTHR47955">
    <property type="entry name" value="CYTOCHROME P450 FAMILY 71 PROTEIN"/>
    <property type="match status" value="1"/>
</dbReference>
<evidence type="ECO:0008006" key="12">
    <source>
        <dbReference type="Google" id="ProtNLM"/>
    </source>
</evidence>
<organism evidence="10 11">
    <name type="scientific">Dendrobium nobile</name>
    <name type="common">Orchid</name>
    <dbReference type="NCBI Taxonomy" id="94219"/>
    <lineage>
        <taxon>Eukaryota</taxon>
        <taxon>Viridiplantae</taxon>
        <taxon>Streptophyta</taxon>
        <taxon>Embryophyta</taxon>
        <taxon>Tracheophyta</taxon>
        <taxon>Spermatophyta</taxon>
        <taxon>Magnoliopsida</taxon>
        <taxon>Liliopsida</taxon>
        <taxon>Asparagales</taxon>
        <taxon>Orchidaceae</taxon>
        <taxon>Epidendroideae</taxon>
        <taxon>Malaxideae</taxon>
        <taxon>Dendrobiinae</taxon>
        <taxon>Dendrobium</taxon>
    </lineage>
</organism>
<dbReference type="Gene3D" id="1.10.630.10">
    <property type="entry name" value="Cytochrome P450"/>
    <property type="match status" value="2"/>
</dbReference>
<gene>
    <name evidence="10" type="ORF">KFK09_020907</name>
</gene>
<comment type="caution">
    <text evidence="10">The sequence shown here is derived from an EMBL/GenBank/DDBJ whole genome shotgun (WGS) entry which is preliminary data.</text>
</comment>
<dbReference type="EMBL" id="JAGYWB010000015">
    <property type="protein sequence ID" value="KAI0497674.1"/>
    <property type="molecule type" value="Genomic_DNA"/>
</dbReference>
<keyword evidence="6 8" id="KW-0408">Iron</keyword>
<feature type="binding site" description="axial binding residue" evidence="8">
    <location>
        <position position="980"/>
    </location>
    <ligand>
        <name>heme</name>
        <dbReference type="ChEBI" id="CHEBI:30413"/>
    </ligand>
    <ligandPart>
        <name>Fe</name>
        <dbReference type="ChEBI" id="CHEBI:18248"/>
    </ligandPart>
</feature>
<keyword evidence="3 8" id="KW-0349">Heme</keyword>
<feature type="transmembrane region" description="Helical" evidence="9">
    <location>
        <begin position="528"/>
        <end position="551"/>
    </location>
</feature>